<name>A0A835L6Z7_SPOEX</name>
<evidence type="ECO:0000313" key="3">
    <source>
        <dbReference type="Proteomes" id="UP000648187"/>
    </source>
</evidence>
<feature type="chain" id="PRO_5032822593" evidence="1">
    <location>
        <begin position="21"/>
        <end position="189"/>
    </location>
</feature>
<dbReference type="AlphaFoldDB" id="A0A835L6Z7"/>
<dbReference type="EMBL" id="JACKWZ010000023">
    <property type="protein sequence ID" value="KAF9421560.1"/>
    <property type="molecule type" value="Genomic_DNA"/>
</dbReference>
<dbReference type="Proteomes" id="UP000648187">
    <property type="component" value="Unassembled WGS sequence"/>
</dbReference>
<protein>
    <submittedName>
        <fullName evidence="2">Uncharacterized protein</fullName>
    </submittedName>
</protein>
<evidence type="ECO:0000256" key="1">
    <source>
        <dbReference type="SAM" id="SignalP"/>
    </source>
</evidence>
<evidence type="ECO:0000313" key="2">
    <source>
        <dbReference type="EMBL" id="KAF9421560.1"/>
    </source>
</evidence>
<feature type="signal peptide" evidence="1">
    <location>
        <begin position="1"/>
        <end position="20"/>
    </location>
</feature>
<organism evidence="2 3">
    <name type="scientific">Spodoptera exigua</name>
    <name type="common">Beet armyworm</name>
    <name type="synonym">Noctua fulgens</name>
    <dbReference type="NCBI Taxonomy" id="7107"/>
    <lineage>
        <taxon>Eukaryota</taxon>
        <taxon>Metazoa</taxon>
        <taxon>Ecdysozoa</taxon>
        <taxon>Arthropoda</taxon>
        <taxon>Hexapoda</taxon>
        <taxon>Insecta</taxon>
        <taxon>Pterygota</taxon>
        <taxon>Neoptera</taxon>
        <taxon>Endopterygota</taxon>
        <taxon>Lepidoptera</taxon>
        <taxon>Glossata</taxon>
        <taxon>Ditrysia</taxon>
        <taxon>Noctuoidea</taxon>
        <taxon>Noctuidae</taxon>
        <taxon>Amphipyrinae</taxon>
        <taxon>Spodoptera</taxon>
    </lineage>
</organism>
<sequence length="189" mass="20376">MHKLTLFILAAVFAVALAEGQYYVPRAYYTIDAEGHESAHVPLRRLRRSLQPYPYTAEAHASADAESQRPSIETCAAFRDSIGFSDHLDHAHMFKLPTRRWSPAGILPLMSKALRDGGGRASANANANANSGSWDLPSQQYGASNPALLSSGMTRRQYGPALGQAVIASTSVGVNSNGQGYYDQIASVH</sequence>
<accession>A0A835L6Z7</accession>
<reference evidence="2" key="1">
    <citation type="submission" date="2020-08" db="EMBL/GenBank/DDBJ databases">
        <title>Spodoptera exigua strain:BAW_Kor-Di-RS1 Genome sequencing and assembly.</title>
        <authorList>
            <person name="Kim J."/>
            <person name="Nam H.Y."/>
            <person name="Kwon M."/>
            <person name="Choi J.H."/>
            <person name="Cho S.R."/>
            <person name="Kim G.-H."/>
        </authorList>
    </citation>
    <scope>NUCLEOTIDE SEQUENCE</scope>
    <source>
        <strain evidence="2">BAW_Kor-Di-RS1</strain>
        <tissue evidence="2">Whole-body</tissue>
    </source>
</reference>
<keyword evidence="1" id="KW-0732">Signal</keyword>
<comment type="caution">
    <text evidence="2">The sequence shown here is derived from an EMBL/GenBank/DDBJ whole genome shotgun (WGS) entry which is preliminary data.</text>
</comment>
<proteinExistence type="predicted"/>
<keyword evidence="3" id="KW-1185">Reference proteome</keyword>
<gene>
    <name evidence="2" type="ORF">HW555_002493</name>
</gene>